<gene>
    <name evidence="5" type="ORF">Cvel_25234</name>
</gene>
<feature type="compositionally biased region" description="Low complexity" evidence="4">
    <location>
        <begin position="1"/>
        <end position="26"/>
    </location>
</feature>
<feature type="region of interest" description="Disordered" evidence="4">
    <location>
        <begin position="348"/>
        <end position="437"/>
    </location>
</feature>
<evidence type="ECO:0008006" key="6">
    <source>
        <dbReference type="Google" id="ProtNLM"/>
    </source>
</evidence>
<dbReference type="Gene3D" id="3.10.580.10">
    <property type="entry name" value="CBS-domain"/>
    <property type="match status" value="2"/>
</dbReference>
<name>A0A0G4H8P4_9ALVE</name>
<dbReference type="VEuPathDB" id="CryptoDB:Cvel_25234"/>
<feature type="compositionally biased region" description="Gly residues" evidence="4">
    <location>
        <begin position="413"/>
        <end position="422"/>
    </location>
</feature>
<evidence type="ECO:0000256" key="4">
    <source>
        <dbReference type="SAM" id="MobiDB-lite"/>
    </source>
</evidence>
<dbReference type="EMBL" id="CDMZ01002018">
    <property type="protein sequence ID" value="CEM40338.1"/>
    <property type="molecule type" value="Genomic_DNA"/>
</dbReference>
<dbReference type="PANTHER" id="PTHR13780">
    <property type="entry name" value="AMP-ACTIVATED PROTEIN KINASE, GAMMA REGULATORY SUBUNIT"/>
    <property type="match status" value="1"/>
</dbReference>
<feature type="region of interest" description="Disordered" evidence="4">
    <location>
        <begin position="168"/>
        <end position="193"/>
    </location>
</feature>
<keyword evidence="2" id="KW-0677">Repeat</keyword>
<dbReference type="InterPro" id="IPR050511">
    <property type="entry name" value="AMPK_gamma/SDS23_families"/>
</dbReference>
<feature type="compositionally biased region" description="Gly residues" evidence="4">
    <location>
        <begin position="515"/>
        <end position="524"/>
    </location>
</feature>
<feature type="compositionally biased region" description="Low complexity" evidence="4">
    <location>
        <begin position="673"/>
        <end position="687"/>
    </location>
</feature>
<keyword evidence="3" id="KW-0129">CBS domain</keyword>
<feature type="compositionally biased region" description="Gly residues" evidence="4">
    <location>
        <begin position="710"/>
        <end position="720"/>
    </location>
</feature>
<reference evidence="5" key="1">
    <citation type="submission" date="2014-11" db="EMBL/GenBank/DDBJ databases">
        <authorList>
            <person name="Otto D Thomas"/>
            <person name="Naeem Raeece"/>
        </authorList>
    </citation>
    <scope>NUCLEOTIDE SEQUENCE</scope>
</reference>
<dbReference type="SUPFAM" id="SSF54631">
    <property type="entry name" value="CBS-domain pair"/>
    <property type="match status" value="2"/>
</dbReference>
<feature type="compositionally biased region" description="Low complexity" evidence="4">
    <location>
        <begin position="631"/>
        <end position="659"/>
    </location>
</feature>
<comment type="similarity">
    <text evidence="1">Belongs to the 5'-AMP-activated protein kinase gamma subunit family.</text>
</comment>
<feature type="compositionally biased region" description="Low complexity" evidence="4">
    <location>
        <begin position="725"/>
        <end position="734"/>
    </location>
</feature>
<dbReference type="PANTHER" id="PTHR13780:SF35">
    <property type="entry name" value="LD22662P"/>
    <property type="match status" value="1"/>
</dbReference>
<feature type="compositionally biased region" description="Low complexity" evidence="4">
    <location>
        <begin position="423"/>
        <end position="437"/>
    </location>
</feature>
<proteinExistence type="inferred from homology"/>
<feature type="region of interest" description="Disordered" evidence="4">
    <location>
        <begin position="631"/>
        <end position="752"/>
    </location>
</feature>
<feature type="compositionally biased region" description="Gly residues" evidence="4">
    <location>
        <begin position="735"/>
        <end position="745"/>
    </location>
</feature>
<feature type="compositionally biased region" description="Basic and acidic residues" evidence="4">
    <location>
        <begin position="485"/>
        <end position="501"/>
    </location>
</feature>
<feature type="region of interest" description="Disordered" evidence="4">
    <location>
        <begin position="475"/>
        <end position="556"/>
    </location>
</feature>
<evidence type="ECO:0000256" key="3">
    <source>
        <dbReference type="ARBA" id="ARBA00023122"/>
    </source>
</evidence>
<protein>
    <recommendedName>
        <fullName evidence="6">CBS domain-containing protein</fullName>
    </recommendedName>
</protein>
<sequence length="752" mass="76562">MSGLPPEGKAGEGAASSAPPAAPAAAAGGGAGDNPSASAVAPVPSGGSGTGTAASEIAATQSRIRDLFDATFLYEFVPENSKIVVLDTRVPMHVAIRSLFDYKKSFACLYSHNYRNFVGMLGPLELVDFFVWFYHTDPNTSLPNRTGFPPALDSIQGQAGVEGGVGEEYTQQDAGDGGGQEWEGERAKGESASTAPRVMPFDLTVEEWRDLAEIPAFFPFISAKRTLLDAAKMLIETDVPQIAVWNDERGSPLAFTSLFGVLTHWVQQLRGQHDILEKKIRQDLHLGSQATVMTVPTGTPLAGVLHFLRVSGVSAIPVVDKETGAYVGCFGRAHFVLLLGRALQAQEVHAQQQQQHGGRPATSQQPSGSGSSSSGPSGGASAAPAAMQADSMPEASAAAWAQKEREREAAAGAGSGSGGGGPSSRSGSGATWADPTAAAAASAQQRVNEGVLDLDAPIEAFLSILGLGASPQAQGACGNLVQPSDDPRERERGGVPREDSQQSRGRGPIWASGSGASGSGGAGGPHAPDYPAAPHGTPGGASVAVPGLHRQTSEGGASSIAGFGSVRLPGMVPPDVYARDVTLKDTIARVLLSESRRMILCDPVTHKPTGVTTVTDLSRFLIDWDPIQQMLQQKSQQQHQQQPQQRPPAQSTTSAAEPSSSPPTTTPPPSAAAPPQGAPASAAPAGPGDATVTVPAAGPIPPENSNGMGANAGGGTGGGAPPTRSQSSGTAWGAGASGGSAGGVGAPNPPQR</sequence>
<evidence type="ECO:0000256" key="1">
    <source>
        <dbReference type="ARBA" id="ARBA00006750"/>
    </source>
</evidence>
<evidence type="ECO:0000313" key="5">
    <source>
        <dbReference type="EMBL" id="CEM40338.1"/>
    </source>
</evidence>
<accession>A0A0G4H8P4</accession>
<dbReference type="AlphaFoldDB" id="A0A0G4H8P4"/>
<feature type="compositionally biased region" description="Pro residues" evidence="4">
    <location>
        <begin position="660"/>
        <end position="672"/>
    </location>
</feature>
<feature type="region of interest" description="Disordered" evidence="4">
    <location>
        <begin position="1"/>
        <end position="54"/>
    </location>
</feature>
<feature type="compositionally biased region" description="Low complexity" evidence="4">
    <location>
        <begin position="366"/>
        <end position="386"/>
    </location>
</feature>
<dbReference type="InterPro" id="IPR046342">
    <property type="entry name" value="CBS_dom_sf"/>
</dbReference>
<evidence type="ECO:0000256" key="2">
    <source>
        <dbReference type="ARBA" id="ARBA00022737"/>
    </source>
</evidence>
<organism evidence="5">
    <name type="scientific">Chromera velia CCMP2878</name>
    <dbReference type="NCBI Taxonomy" id="1169474"/>
    <lineage>
        <taxon>Eukaryota</taxon>
        <taxon>Sar</taxon>
        <taxon>Alveolata</taxon>
        <taxon>Colpodellida</taxon>
        <taxon>Chromeraceae</taxon>
        <taxon>Chromera</taxon>
    </lineage>
</organism>